<dbReference type="Pfam" id="PF01266">
    <property type="entry name" value="DAO"/>
    <property type="match status" value="1"/>
</dbReference>
<dbReference type="AlphaFoldDB" id="A0A1H8HZJ4"/>
<dbReference type="InterPro" id="IPR006076">
    <property type="entry name" value="FAD-dep_OxRdtase"/>
</dbReference>
<keyword evidence="4" id="KW-1185">Reference proteome</keyword>
<feature type="domain" description="FAD dependent oxidoreductase" evidence="2">
    <location>
        <begin position="3"/>
        <end position="393"/>
    </location>
</feature>
<proteinExistence type="predicted"/>
<evidence type="ECO:0000259" key="2">
    <source>
        <dbReference type="Pfam" id="PF01266"/>
    </source>
</evidence>
<dbReference type="InterPro" id="IPR036188">
    <property type="entry name" value="FAD/NAD-bd_sf"/>
</dbReference>
<dbReference type="Gene3D" id="3.30.9.10">
    <property type="entry name" value="D-Amino Acid Oxidase, subunit A, domain 2"/>
    <property type="match status" value="1"/>
</dbReference>
<keyword evidence="1" id="KW-0560">Oxidoreductase</keyword>
<gene>
    <name evidence="3" type="ORF">SAMN05192574_103681</name>
</gene>
<protein>
    <submittedName>
        <fullName evidence="3">D-amino-acid dehydrogenase</fullName>
    </submittedName>
</protein>
<dbReference type="Proteomes" id="UP000198942">
    <property type="component" value="Unassembled WGS sequence"/>
</dbReference>
<dbReference type="STRING" id="551995.SAMN05192574_103681"/>
<dbReference type="SUPFAM" id="SSF51905">
    <property type="entry name" value="FAD/NAD(P)-binding domain"/>
    <property type="match status" value="1"/>
</dbReference>
<reference evidence="4" key="1">
    <citation type="submission" date="2016-10" db="EMBL/GenBank/DDBJ databases">
        <authorList>
            <person name="Varghese N."/>
            <person name="Submissions S."/>
        </authorList>
    </citation>
    <scope>NUCLEOTIDE SEQUENCE [LARGE SCALE GENOMIC DNA]</scope>
    <source>
        <strain evidence="4">Gh-48</strain>
    </source>
</reference>
<accession>A0A1H8HZJ4</accession>
<dbReference type="EMBL" id="FOCL01000003">
    <property type="protein sequence ID" value="SEN61562.1"/>
    <property type="molecule type" value="Genomic_DNA"/>
</dbReference>
<dbReference type="PRINTS" id="PR00411">
    <property type="entry name" value="PNDRDTASEI"/>
</dbReference>
<dbReference type="OrthoDB" id="9794226at2"/>
<evidence type="ECO:0000256" key="1">
    <source>
        <dbReference type="ARBA" id="ARBA00023002"/>
    </source>
</evidence>
<dbReference type="Gene3D" id="3.50.50.60">
    <property type="entry name" value="FAD/NAD(P)-binding domain"/>
    <property type="match status" value="2"/>
</dbReference>
<evidence type="ECO:0000313" key="3">
    <source>
        <dbReference type="EMBL" id="SEN61562.1"/>
    </source>
</evidence>
<dbReference type="PANTHER" id="PTHR13847:SF289">
    <property type="entry name" value="GLYCINE OXIDASE"/>
    <property type="match status" value="1"/>
</dbReference>
<sequence length="414" mass="44900">MAKVLIIGGGIVGLSSAYYLQKAGHEVTVLDKGDMTDSCSYGNAGMIVPSHFIPLATPGMVSQGIKWMFNSKSPFYVKPSLNPELISWGLKFLKKANAAHVEKSAVPLTELSLLSKRLYEDLSKEPGFDFDLVEKGILMFYKTEKAGEEEAHMAEKGRELGLDMAVLSVDDCKKLQPKLELDVLGAVHYRCDAHLSPNKLMAALIKHLKTVGVKLVANKEVTKIETKGGKVSKVLAGNEEFIADEYIIAGGSWSPAIGRLLGLKILLMPGKGYSFTVKDDTETMHIPALLAEARVAITPMNGGLRYGGTMELDKINDRINMNRVKGIVESVPKYFPGLKPAVPEQKDIWFGFRPSSADGLPYIGRSKQYSNLTVATGHGMMGLSLGAATGLLANEIISGKPTSIDIKEFAPERS</sequence>
<dbReference type="GO" id="GO:0005737">
    <property type="term" value="C:cytoplasm"/>
    <property type="evidence" value="ECO:0007669"/>
    <property type="project" value="TreeGrafter"/>
</dbReference>
<dbReference type="RefSeq" id="WP_091210986.1">
    <property type="nucleotide sequence ID" value="NZ_FOCL01000003.1"/>
</dbReference>
<dbReference type="SUPFAM" id="SSF54373">
    <property type="entry name" value="FAD-linked reductases, C-terminal domain"/>
    <property type="match status" value="1"/>
</dbReference>
<evidence type="ECO:0000313" key="4">
    <source>
        <dbReference type="Proteomes" id="UP000198942"/>
    </source>
</evidence>
<name>A0A1H8HZJ4_9SPHI</name>
<dbReference type="PANTHER" id="PTHR13847">
    <property type="entry name" value="SARCOSINE DEHYDROGENASE-RELATED"/>
    <property type="match status" value="1"/>
</dbReference>
<organism evidence="3 4">
    <name type="scientific">Mucilaginibacter gossypiicola</name>
    <dbReference type="NCBI Taxonomy" id="551995"/>
    <lineage>
        <taxon>Bacteria</taxon>
        <taxon>Pseudomonadati</taxon>
        <taxon>Bacteroidota</taxon>
        <taxon>Sphingobacteriia</taxon>
        <taxon>Sphingobacteriales</taxon>
        <taxon>Sphingobacteriaceae</taxon>
        <taxon>Mucilaginibacter</taxon>
    </lineage>
</organism>
<dbReference type="GO" id="GO:0016491">
    <property type="term" value="F:oxidoreductase activity"/>
    <property type="evidence" value="ECO:0007669"/>
    <property type="project" value="UniProtKB-KW"/>
</dbReference>